<dbReference type="GO" id="GO:0009432">
    <property type="term" value="P:SOS response"/>
    <property type="evidence" value="ECO:0007669"/>
    <property type="project" value="TreeGrafter"/>
</dbReference>
<dbReference type="STRING" id="1123291.SAMN04490355_10634"/>
<protein>
    <submittedName>
        <fullName evidence="3">DNA polymerase-4</fullName>
    </submittedName>
</protein>
<dbReference type="Pfam" id="PF00817">
    <property type="entry name" value="IMS"/>
    <property type="match status" value="1"/>
</dbReference>
<evidence type="ECO:0000313" key="4">
    <source>
        <dbReference type="Proteomes" id="UP000199520"/>
    </source>
</evidence>
<dbReference type="InterPro" id="IPR043502">
    <property type="entry name" value="DNA/RNA_pol_sf"/>
</dbReference>
<dbReference type="SUPFAM" id="SSF56672">
    <property type="entry name" value="DNA/RNA polymerases"/>
    <property type="match status" value="1"/>
</dbReference>
<evidence type="ECO:0000256" key="1">
    <source>
        <dbReference type="ARBA" id="ARBA00010945"/>
    </source>
</evidence>
<dbReference type="Gene3D" id="3.30.70.270">
    <property type="match status" value="1"/>
</dbReference>
<reference evidence="4" key="1">
    <citation type="submission" date="2016-10" db="EMBL/GenBank/DDBJ databases">
        <authorList>
            <person name="Varghese N."/>
            <person name="Submissions S."/>
        </authorList>
    </citation>
    <scope>NUCLEOTIDE SEQUENCE [LARGE SCALE GENOMIC DNA]</scope>
    <source>
        <strain evidence="4">DSM 13327</strain>
    </source>
</reference>
<dbReference type="EMBL" id="FOTS01000063">
    <property type="protein sequence ID" value="SFM26556.1"/>
    <property type="molecule type" value="Genomic_DNA"/>
</dbReference>
<evidence type="ECO:0000259" key="2">
    <source>
        <dbReference type="PROSITE" id="PS50173"/>
    </source>
</evidence>
<dbReference type="InterPro" id="IPR043128">
    <property type="entry name" value="Rev_trsase/Diguanyl_cyclase"/>
</dbReference>
<feature type="domain" description="UmuC" evidence="2">
    <location>
        <begin position="5"/>
        <end position="69"/>
    </location>
</feature>
<dbReference type="InterPro" id="IPR050116">
    <property type="entry name" value="DNA_polymerase-Y"/>
</dbReference>
<dbReference type="PANTHER" id="PTHR11076:SF33">
    <property type="entry name" value="DNA POLYMERASE KAPPA"/>
    <property type="match status" value="1"/>
</dbReference>
<dbReference type="PANTHER" id="PTHR11076">
    <property type="entry name" value="DNA REPAIR POLYMERASE UMUC / TRANSFERASE FAMILY MEMBER"/>
    <property type="match status" value="1"/>
</dbReference>
<dbReference type="GO" id="GO:0005829">
    <property type="term" value="C:cytosol"/>
    <property type="evidence" value="ECO:0007669"/>
    <property type="project" value="TreeGrafter"/>
</dbReference>
<accession>A0A1I4PG95</accession>
<proteinExistence type="inferred from homology"/>
<sequence length="69" mass="7832">MGRTILHVDLNNYYASVECLYHPEIRDKPVIVCGDAEARHGIILAKNYIAKNLGVKTGEAIWEVIYIFL</sequence>
<dbReference type="AlphaFoldDB" id="A0A1I4PG95"/>
<comment type="similarity">
    <text evidence="1">Belongs to the DNA polymerase type-Y family.</text>
</comment>
<organism evidence="3 4">
    <name type="scientific">Pelosinus propionicus DSM 13327</name>
    <dbReference type="NCBI Taxonomy" id="1123291"/>
    <lineage>
        <taxon>Bacteria</taxon>
        <taxon>Bacillati</taxon>
        <taxon>Bacillota</taxon>
        <taxon>Negativicutes</taxon>
        <taxon>Selenomonadales</taxon>
        <taxon>Sporomusaceae</taxon>
        <taxon>Pelosinus</taxon>
    </lineage>
</organism>
<dbReference type="PROSITE" id="PS50173">
    <property type="entry name" value="UMUC"/>
    <property type="match status" value="1"/>
</dbReference>
<keyword evidence="4" id="KW-1185">Reference proteome</keyword>
<dbReference type="GO" id="GO:0003887">
    <property type="term" value="F:DNA-directed DNA polymerase activity"/>
    <property type="evidence" value="ECO:0007669"/>
    <property type="project" value="TreeGrafter"/>
</dbReference>
<dbReference type="Gene3D" id="3.40.1170.60">
    <property type="match status" value="1"/>
</dbReference>
<gene>
    <name evidence="3" type="ORF">SAMN04490355_10634</name>
</gene>
<dbReference type="RefSeq" id="WP_090943251.1">
    <property type="nucleotide sequence ID" value="NZ_FOTS01000063.1"/>
</dbReference>
<name>A0A1I4PG95_9FIRM</name>
<evidence type="ECO:0000313" key="3">
    <source>
        <dbReference type="EMBL" id="SFM26556.1"/>
    </source>
</evidence>
<dbReference type="GO" id="GO:0042276">
    <property type="term" value="P:error-prone translesion synthesis"/>
    <property type="evidence" value="ECO:0007669"/>
    <property type="project" value="TreeGrafter"/>
</dbReference>
<dbReference type="Proteomes" id="UP000199520">
    <property type="component" value="Unassembled WGS sequence"/>
</dbReference>
<dbReference type="GO" id="GO:0006281">
    <property type="term" value="P:DNA repair"/>
    <property type="evidence" value="ECO:0007669"/>
    <property type="project" value="InterPro"/>
</dbReference>
<dbReference type="InterPro" id="IPR001126">
    <property type="entry name" value="UmuC"/>
</dbReference>